<sequence length="379" mass="40412">MIIRHFLKWIDGAPVGQRCAAASALARSYLQSKLPLDERCAAEAALTLLLDDPSPKVRAAIAEAFSISRDAPLQIVTALASEHVEISGFILARSPLLTDIDLIDRVAMGGEAVQRLIAMRPQVSLALSAAIAEVAAPAACADLLHNSGARIAAVSFRRMADRLGHDAQLRAALLERKDLPAECRHMLAVKVGETLAGMDIVRAMMGKARAERVTRDACMKVSLDIADGTGPQEHPALVEHLRLRGDLTTAFIIRTVAYGRIDFFGAILVALSGQPERRVRAILAEGREGALTALLRNAGLADKTLPSLLAALHAWRRIANGKLIAGPQEVSRMMLAAAGQGGTAHRIAANDDLAALLRGIHLEMMRENARGHARAIAAA</sequence>
<dbReference type="OrthoDB" id="9798569at2"/>
<dbReference type="EMBL" id="LNTU01000012">
    <property type="protein sequence ID" value="KXF77392.1"/>
    <property type="molecule type" value="Genomic_DNA"/>
</dbReference>
<evidence type="ECO:0000313" key="1">
    <source>
        <dbReference type="EMBL" id="KXF77392.1"/>
    </source>
</evidence>
<evidence type="ECO:0000313" key="2">
    <source>
        <dbReference type="Proteomes" id="UP000070107"/>
    </source>
</evidence>
<dbReference type="Pfam" id="PF10098">
    <property type="entry name" value="DUF2336"/>
    <property type="match status" value="1"/>
</dbReference>
<protein>
    <recommendedName>
        <fullName evidence="3">DUF2336 domain-containing protein</fullName>
    </recommendedName>
</protein>
<dbReference type="PIRSF" id="PIRSF035865">
    <property type="entry name" value="UCP035865"/>
    <property type="match status" value="1"/>
</dbReference>
<dbReference type="STRING" id="1494590.ATN84_08355"/>
<name>A0A135HW22_9HYPH</name>
<gene>
    <name evidence="1" type="ORF">ATN84_08355</name>
</gene>
<dbReference type="InterPro" id="IPR014598">
    <property type="entry name" value="UCP035865"/>
</dbReference>
<dbReference type="RefSeq" id="WP_068881578.1">
    <property type="nucleotide sequence ID" value="NZ_LNTU01000012.1"/>
</dbReference>
<dbReference type="AlphaFoldDB" id="A0A135HW22"/>
<proteinExistence type="predicted"/>
<comment type="caution">
    <text evidence="1">The sequence shown here is derived from an EMBL/GenBank/DDBJ whole genome shotgun (WGS) entry which is preliminary data.</text>
</comment>
<accession>A0A135HW22</accession>
<keyword evidence="2" id="KW-1185">Reference proteome</keyword>
<evidence type="ECO:0008006" key="3">
    <source>
        <dbReference type="Google" id="ProtNLM"/>
    </source>
</evidence>
<organism evidence="1 2">
    <name type="scientific">Paramesorhizobium deserti</name>
    <dbReference type="NCBI Taxonomy" id="1494590"/>
    <lineage>
        <taxon>Bacteria</taxon>
        <taxon>Pseudomonadati</taxon>
        <taxon>Pseudomonadota</taxon>
        <taxon>Alphaproteobacteria</taxon>
        <taxon>Hyphomicrobiales</taxon>
        <taxon>Phyllobacteriaceae</taxon>
        <taxon>Paramesorhizobium</taxon>
    </lineage>
</organism>
<reference evidence="1 2" key="1">
    <citation type="submission" date="2015-11" db="EMBL/GenBank/DDBJ databases">
        <title>Draft genome sequence of Paramesorhizobium deserti A-3-E, a strain highly resistant to diverse beta-lactam antibiotics.</title>
        <authorList>
            <person name="Lv R."/>
            <person name="Yang X."/>
            <person name="Fang N."/>
            <person name="Guo J."/>
            <person name="Luo X."/>
            <person name="Peng F."/>
            <person name="Yang R."/>
            <person name="Cui Y."/>
            <person name="Fang C."/>
            <person name="Song Y."/>
        </authorList>
    </citation>
    <scope>NUCLEOTIDE SEQUENCE [LARGE SCALE GENOMIC DNA]</scope>
    <source>
        <strain evidence="1 2">A-3-E</strain>
    </source>
</reference>
<dbReference type="InterPro" id="IPR019285">
    <property type="entry name" value="DUF2336"/>
</dbReference>
<dbReference type="Proteomes" id="UP000070107">
    <property type="component" value="Unassembled WGS sequence"/>
</dbReference>